<reference evidence="11 12" key="1">
    <citation type="journal article" date="2019" name="Sci. Rep.">
        <title>Colletotrichum shisoi sp. nov., an anthracnose pathogen of Perilla frutescens in Japan: molecular phylogenetic, morphological and genomic evidence.</title>
        <authorList>
            <person name="Gan P."/>
            <person name="Tsushima A."/>
            <person name="Hiroyama R."/>
            <person name="Narusaka M."/>
            <person name="Takano Y."/>
            <person name="Narusaka Y."/>
            <person name="Kawaradani M."/>
            <person name="Damm U."/>
            <person name="Shirasu K."/>
        </authorList>
    </citation>
    <scope>NUCLEOTIDE SEQUENCE [LARGE SCALE GENOMIC DNA]</scope>
    <source>
        <strain evidence="11 12">PG-2018a</strain>
    </source>
</reference>
<protein>
    <submittedName>
        <fullName evidence="11">Cytochrome P450 monooxygenase sdnE</fullName>
    </submittedName>
</protein>
<evidence type="ECO:0000256" key="1">
    <source>
        <dbReference type="ARBA" id="ARBA00001971"/>
    </source>
</evidence>
<dbReference type="AlphaFoldDB" id="A0A5Q4BGT9"/>
<evidence type="ECO:0000256" key="5">
    <source>
        <dbReference type="ARBA" id="ARBA00023002"/>
    </source>
</evidence>
<comment type="similarity">
    <text evidence="2 9">Belongs to the cytochrome P450 family.</text>
</comment>
<evidence type="ECO:0000313" key="12">
    <source>
        <dbReference type="Proteomes" id="UP000326340"/>
    </source>
</evidence>
<evidence type="ECO:0000256" key="9">
    <source>
        <dbReference type="RuleBase" id="RU000461"/>
    </source>
</evidence>
<dbReference type="PRINTS" id="PR00385">
    <property type="entry name" value="P450"/>
</dbReference>
<dbReference type="GO" id="GO:0005506">
    <property type="term" value="F:iron ion binding"/>
    <property type="evidence" value="ECO:0007669"/>
    <property type="project" value="InterPro"/>
</dbReference>
<dbReference type="GO" id="GO:0020037">
    <property type="term" value="F:heme binding"/>
    <property type="evidence" value="ECO:0007669"/>
    <property type="project" value="InterPro"/>
</dbReference>
<dbReference type="Gene3D" id="1.10.630.10">
    <property type="entry name" value="Cytochrome P450"/>
    <property type="match status" value="1"/>
</dbReference>
<feature type="compositionally biased region" description="Polar residues" evidence="10">
    <location>
        <begin position="259"/>
        <end position="269"/>
    </location>
</feature>
<dbReference type="Pfam" id="PF00067">
    <property type="entry name" value="p450"/>
    <property type="match status" value="1"/>
</dbReference>
<keyword evidence="12" id="KW-1185">Reference proteome</keyword>
<evidence type="ECO:0000313" key="11">
    <source>
        <dbReference type="EMBL" id="TQN65799.1"/>
    </source>
</evidence>
<evidence type="ECO:0000256" key="2">
    <source>
        <dbReference type="ARBA" id="ARBA00010617"/>
    </source>
</evidence>
<dbReference type="InterPro" id="IPR017972">
    <property type="entry name" value="Cyt_P450_CS"/>
</dbReference>
<dbReference type="PRINTS" id="PR00463">
    <property type="entry name" value="EP450I"/>
</dbReference>
<dbReference type="SUPFAM" id="SSF48264">
    <property type="entry name" value="Cytochrome P450"/>
    <property type="match status" value="1"/>
</dbReference>
<dbReference type="OrthoDB" id="3945418at2759"/>
<comment type="cofactor">
    <cofactor evidence="1 8">
        <name>heme</name>
        <dbReference type="ChEBI" id="CHEBI:30413"/>
    </cofactor>
</comment>
<keyword evidence="6 8" id="KW-0408">Iron</keyword>
<organism evidence="11 12">
    <name type="scientific">Colletotrichum shisoi</name>
    <dbReference type="NCBI Taxonomy" id="2078593"/>
    <lineage>
        <taxon>Eukaryota</taxon>
        <taxon>Fungi</taxon>
        <taxon>Dikarya</taxon>
        <taxon>Ascomycota</taxon>
        <taxon>Pezizomycotina</taxon>
        <taxon>Sordariomycetes</taxon>
        <taxon>Hypocreomycetidae</taxon>
        <taxon>Glomerellales</taxon>
        <taxon>Glomerellaceae</taxon>
        <taxon>Colletotrichum</taxon>
        <taxon>Colletotrichum destructivum species complex</taxon>
    </lineage>
</organism>
<dbReference type="PROSITE" id="PS00086">
    <property type="entry name" value="CYTOCHROME_P450"/>
    <property type="match status" value="1"/>
</dbReference>
<dbReference type="GO" id="GO:0016705">
    <property type="term" value="F:oxidoreductase activity, acting on paired donors, with incorporation or reduction of molecular oxygen"/>
    <property type="evidence" value="ECO:0007669"/>
    <property type="project" value="InterPro"/>
</dbReference>
<keyword evidence="7 9" id="KW-0503">Monooxygenase</keyword>
<dbReference type="InterPro" id="IPR002401">
    <property type="entry name" value="Cyt_P450_E_grp-I"/>
</dbReference>
<dbReference type="InterPro" id="IPR001128">
    <property type="entry name" value="Cyt_P450"/>
</dbReference>
<evidence type="ECO:0000256" key="3">
    <source>
        <dbReference type="ARBA" id="ARBA00022617"/>
    </source>
</evidence>
<evidence type="ECO:0000256" key="8">
    <source>
        <dbReference type="PIRSR" id="PIRSR602401-1"/>
    </source>
</evidence>
<feature type="compositionally biased region" description="Acidic residues" evidence="10">
    <location>
        <begin position="245"/>
        <end position="256"/>
    </location>
</feature>
<dbReference type="GO" id="GO:0004497">
    <property type="term" value="F:monooxygenase activity"/>
    <property type="evidence" value="ECO:0007669"/>
    <property type="project" value="UniProtKB-KW"/>
</dbReference>
<evidence type="ECO:0000256" key="7">
    <source>
        <dbReference type="ARBA" id="ARBA00023033"/>
    </source>
</evidence>
<gene>
    <name evidence="11" type="primary">SdnE-2</name>
    <name evidence="11" type="ORF">CSHISOI_09719</name>
</gene>
<feature type="binding site" description="axial binding residue" evidence="8">
    <location>
        <position position="440"/>
    </location>
    <ligand>
        <name>heme</name>
        <dbReference type="ChEBI" id="CHEBI:30413"/>
    </ligand>
    <ligandPart>
        <name>Fe</name>
        <dbReference type="ChEBI" id="CHEBI:18248"/>
    </ligandPart>
</feature>
<dbReference type="PANTHER" id="PTHR24305:SF157">
    <property type="entry name" value="N-ACETYLTRYPTOPHAN 6-HYDROXYLASE IVOC-RELATED"/>
    <property type="match status" value="1"/>
</dbReference>
<evidence type="ECO:0000256" key="4">
    <source>
        <dbReference type="ARBA" id="ARBA00022723"/>
    </source>
</evidence>
<dbReference type="InterPro" id="IPR050121">
    <property type="entry name" value="Cytochrome_P450_monoxygenase"/>
</dbReference>
<feature type="region of interest" description="Disordered" evidence="10">
    <location>
        <begin position="239"/>
        <end position="272"/>
    </location>
</feature>
<dbReference type="CDD" id="cd11062">
    <property type="entry name" value="CYP58-like"/>
    <property type="match status" value="1"/>
</dbReference>
<dbReference type="InterPro" id="IPR036396">
    <property type="entry name" value="Cyt_P450_sf"/>
</dbReference>
<dbReference type="EMBL" id="PUHP01001449">
    <property type="protein sequence ID" value="TQN65799.1"/>
    <property type="molecule type" value="Genomic_DNA"/>
</dbReference>
<name>A0A5Q4BGT9_9PEZI</name>
<evidence type="ECO:0000256" key="10">
    <source>
        <dbReference type="SAM" id="MobiDB-lite"/>
    </source>
</evidence>
<dbReference type="Proteomes" id="UP000326340">
    <property type="component" value="Unassembled WGS sequence"/>
</dbReference>
<comment type="caution">
    <text evidence="11">The sequence shown here is derived from an EMBL/GenBank/DDBJ whole genome shotgun (WGS) entry which is preliminary data.</text>
</comment>
<dbReference type="PANTHER" id="PTHR24305">
    <property type="entry name" value="CYTOCHROME P450"/>
    <property type="match status" value="1"/>
</dbReference>
<keyword evidence="3 8" id="KW-0349">Heme</keyword>
<accession>A0A5Q4BGT9</accession>
<evidence type="ECO:0000256" key="6">
    <source>
        <dbReference type="ARBA" id="ARBA00023004"/>
    </source>
</evidence>
<proteinExistence type="inferred from homology"/>
<keyword evidence="4 8" id="KW-0479">Metal-binding</keyword>
<sequence length="504" mass="57287">MEWSTSLLLLFGAAASLLYLVAIAVSRVYLSPLAGFPGSKLAALTLWNEFYWDVVKRGTFIWRIEEMHRKYGPIVRINPYELHIVDPDFYDELYSPGHKSDKYRWWTNLAGADGSSFSTVPHDLHRLRRGALNPFFSARSIARLEPLIRGKVDRLSARFSGLVETGEVVRLDAAFMALTMDVICDYAFAHDRLYLDEPDFKLLWKETIIGAFEGGAAGRQFPWMLPVMKRLPLPLTRFDPSLDGTSDDDDDDDDDDISGKQTDQSSRTTVFHALRDSDLPPAEKSLQRLCDEAEILTGAGSETTAQTLTRILFYLKHVPDTLRRLRTELDAAMPSGAAELPPWAELQKLPYLTAVIREGLRLSYGVTTRLPRIAHHDIEYKGYRIPAGTPVSQTPYFILTHPSVFPEPHRFRPERWIEAEAKGRRLDRYLVSFGKGSRQCLGINLAYAEMYLAVAAVVRRFDWDMFETTLDDVVCKHDFFVAVADLDSRGVRAKLSSRYNRRGI</sequence>
<keyword evidence="5 9" id="KW-0560">Oxidoreductase</keyword>